<dbReference type="InterPro" id="IPR053214">
    <property type="entry name" value="LysM12-like"/>
</dbReference>
<feature type="domain" description="GH18" evidence="3">
    <location>
        <begin position="47"/>
        <end position="112"/>
    </location>
</feature>
<evidence type="ECO:0000313" key="5">
    <source>
        <dbReference type="Proteomes" id="UP001610446"/>
    </source>
</evidence>
<keyword evidence="4" id="KW-0378">Hydrolase</keyword>
<accession>A0ABR4KM04</accession>
<reference evidence="4 5" key="1">
    <citation type="submission" date="2024-07" db="EMBL/GenBank/DDBJ databases">
        <title>Section-level genome sequencing and comparative genomics of Aspergillus sections Usti and Cavernicolus.</title>
        <authorList>
            <consortium name="Lawrence Berkeley National Laboratory"/>
            <person name="Nybo J.L."/>
            <person name="Vesth T.C."/>
            <person name="Theobald S."/>
            <person name="Frisvad J.C."/>
            <person name="Larsen T.O."/>
            <person name="Kjaerboelling I."/>
            <person name="Rothschild-Mancinelli K."/>
            <person name="Lyhne E.K."/>
            <person name="Kogle M.E."/>
            <person name="Barry K."/>
            <person name="Clum A."/>
            <person name="Na H."/>
            <person name="Ledsgaard L."/>
            <person name="Lin J."/>
            <person name="Lipzen A."/>
            <person name="Kuo A."/>
            <person name="Riley R."/>
            <person name="Mondo S."/>
            <person name="Labutti K."/>
            <person name="Haridas S."/>
            <person name="Pangalinan J."/>
            <person name="Salamov A.A."/>
            <person name="Simmons B.A."/>
            <person name="Magnuson J.K."/>
            <person name="Chen J."/>
            <person name="Drula E."/>
            <person name="Henrissat B."/>
            <person name="Wiebenga A."/>
            <person name="Lubbers R.J."/>
            <person name="Gomes A.C."/>
            <person name="Makela M.R."/>
            <person name="Stajich J."/>
            <person name="Grigoriev I.V."/>
            <person name="Mortensen U.H."/>
            <person name="De Vries R.P."/>
            <person name="Baker S.E."/>
            <person name="Andersen M.R."/>
        </authorList>
    </citation>
    <scope>NUCLEOTIDE SEQUENCE [LARGE SCALE GENOMIC DNA]</scope>
    <source>
        <strain evidence="4 5">CBS 123904</strain>
    </source>
</reference>
<name>A0ABR4KM04_9EURO</name>
<gene>
    <name evidence="4" type="ORF">BJY01DRAFT_244276</name>
</gene>
<dbReference type="PANTHER" id="PTHR47700">
    <property type="entry name" value="V CHITINASE, PUTATIVE (AFU_ORTHOLOGUE AFUA_6G13720)-RELATED"/>
    <property type="match status" value="1"/>
</dbReference>
<sequence length="178" mass="19552">MDLTPYTHIQLAFGHVSSSYAIGVSHIQVRFSAKLATYHIFRDEVKPGNQDAFVANVVSFVTEHDPDGVDIDWKYLNTPDIPGILAGDMRIGTAKDAENYHAFLTKLRAAMPSNKFVSFCAPASKIAVGVTSYSRLFQITTPGCTGPMCTYTSGGIYMYPPPSIWDSIDYRWTGSGQV</sequence>
<evidence type="ECO:0000256" key="2">
    <source>
        <dbReference type="ARBA" id="ARBA00023026"/>
    </source>
</evidence>
<keyword evidence="1" id="KW-0147">Chitin-binding</keyword>
<keyword evidence="5" id="KW-1185">Reference proteome</keyword>
<dbReference type="Proteomes" id="UP001610446">
    <property type="component" value="Unassembled WGS sequence"/>
</dbReference>
<keyword evidence="2" id="KW-0843">Virulence</keyword>
<dbReference type="GO" id="GO:0016787">
    <property type="term" value="F:hydrolase activity"/>
    <property type="evidence" value="ECO:0007669"/>
    <property type="project" value="UniProtKB-KW"/>
</dbReference>
<evidence type="ECO:0000256" key="1">
    <source>
        <dbReference type="ARBA" id="ARBA00022669"/>
    </source>
</evidence>
<dbReference type="EMBL" id="JBFXLU010000021">
    <property type="protein sequence ID" value="KAL2853310.1"/>
    <property type="molecule type" value="Genomic_DNA"/>
</dbReference>
<proteinExistence type="predicted"/>
<dbReference type="SUPFAM" id="SSF51445">
    <property type="entry name" value="(Trans)glycosidases"/>
    <property type="match status" value="1"/>
</dbReference>
<dbReference type="Gene3D" id="3.20.20.80">
    <property type="entry name" value="Glycosidases"/>
    <property type="match status" value="1"/>
</dbReference>
<protein>
    <submittedName>
        <fullName evidence="4">Glycoside hydrolase superfamily</fullName>
    </submittedName>
</protein>
<evidence type="ECO:0000259" key="3">
    <source>
        <dbReference type="Pfam" id="PF00704"/>
    </source>
</evidence>
<dbReference type="Pfam" id="PF00704">
    <property type="entry name" value="Glyco_hydro_18"/>
    <property type="match status" value="1"/>
</dbReference>
<dbReference type="InterPro" id="IPR017853">
    <property type="entry name" value="GH"/>
</dbReference>
<dbReference type="PANTHER" id="PTHR47700:SF2">
    <property type="entry name" value="CHITINASE"/>
    <property type="match status" value="1"/>
</dbReference>
<evidence type="ECO:0000313" key="4">
    <source>
        <dbReference type="EMBL" id="KAL2853310.1"/>
    </source>
</evidence>
<dbReference type="InterPro" id="IPR001223">
    <property type="entry name" value="Glyco_hydro18_cat"/>
</dbReference>
<comment type="caution">
    <text evidence="4">The sequence shown here is derived from an EMBL/GenBank/DDBJ whole genome shotgun (WGS) entry which is preliminary data.</text>
</comment>
<organism evidence="4 5">
    <name type="scientific">Aspergillus pseudoustus</name>
    <dbReference type="NCBI Taxonomy" id="1810923"/>
    <lineage>
        <taxon>Eukaryota</taxon>
        <taxon>Fungi</taxon>
        <taxon>Dikarya</taxon>
        <taxon>Ascomycota</taxon>
        <taxon>Pezizomycotina</taxon>
        <taxon>Eurotiomycetes</taxon>
        <taxon>Eurotiomycetidae</taxon>
        <taxon>Eurotiales</taxon>
        <taxon>Aspergillaceae</taxon>
        <taxon>Aspergillus</taxon>
        <taxon>Aspergillus subgen. Nidulantes</taxon>
    </lineage>
</organism>